<gene>
    <name evidence="4" type="ORF">A8926_1881</name>
</gene>
<feature type="region of interest" description="Disordered" evidence="2">
    <location>
        <begin position="195"/>
        <end position="402"/>
    </location>
</feature>
<comment type="caution">
    <text evidence="4">The sequence shown here is derived from an EMBL/GenBank/DDBJ whole genome shotgun (WGS) entry which is preliminary data.</text>
</comment>
<feature type="compositionally biased region" description="Gly residues" evidence="2">
    <location>
        <begin position="336"/>
        <end position="358"/>
    </location>
</feature>
<dbReference type="InterPro" id="IPR038332">
    <property type="entry name" value="PPE_sf"/>
</dbReference>
<feature type="compositionally biased region" description="Low complexity" evidence="2">
    <location>
        <begin position="203"/>
        <end position="218"/>
    </location>
</feature>
<dbReference type="EMBL" id="PJNB01000001">
    <property type="protein sequence ID" value="PKW14276.1"/>
    <property type="molecule type" value="Genomic_DNA"/>
</dbReference>
<evidence type="ECO:0000259" key="3">
    <source>
        <dbReference type="Pfam" id="PF00823"/>
    </source>
</evidence>
<dbReference type="OrthoDB" id="3602820at2"/>
<evidence type="ECO:0000256" key="1">
    <source>
        <dbReference type="ARBA" id="ARBA00010652"/>
    </source>
</evidence>
<evidence type="ECO:0000313" key="4">
    <source>
        <dbReference type="EMBL" id="PKW14276.1"/>
    </source>
</evidence>
<protein>
    <submittedName>
        <fullName evidence="4">PPE family protein</fullName>
    </submittedName>
</protein>
<feature type="compositionally biased region" description="Gly residues" evidence="2">
    <location>
        <begin position="277"/>
        <end position="327"/>
    </location>
</feature>
<dbReference type="AlphaFoldDB" id="A0A2N3XUA9"/>
<sequence length="416" mass="42248">MWPFSQPKKIEGQAQAAFDHPKIHRELNGGVGVLPLSIAAGNLSGQFTARLRRVDEIVQGAIGRCNKSWTGSASEAMTQESSPFRNVVQQSEELSSTLATGVEGQSEHFSRTKNTMPQPHNVPPLDLGFSDLAPTNLGMKLAGQEIHEAKHNEAEQKAREDYTAYRTSSNSTVQSLQPYPAVPTSVSDVRVAETQRPNAVDPSTSYSGTGSSTAASGTRTPRGDSTAHTPPGNEPGSVQPEQPSAPAESGSAWANHALPIPGTVPPPSTGTNVPLAGGIGVGIVPGTGGTPGSGTGRGVGGGQVGRGGSGVGTRGGPGVGGRGGLGLGSSSTAGSSGTGSGGGRSGAGAFGGAAGPGQRGRSEEDQEHERKYIRNTDEHFGFSGEIDPNTGHAVAPPVIGDADAEVREVLDEDTDS</sequence>
<dbReference type="Pfam" id="PF00823">
    <property type="entry name" value="PPE"/>
    <property type="match status" value="1"/>
</dbReference>
<dbReference type="RefSeq" id="WP_010694439.1">
    <property type="nucleotide sequence ID" value="NZ_CP061007.1"/>
</dbReference>
<feature type="compositionally biased region" description="Basic and acidic residues" evidence="2">
    <location>
        <begin position="148"/>
        <end position="163"/>
    </location>
</feature>
<feature type="region of interest" description="Disordered" evidence="2">
    <location>
        <begin position="148"/>
        <end position="181"/>
    </location>
</feature>
<feature type="compositionally biased region" description="Polar residues" evidence="2">
    <location>
        <begin position="165"/>
        <end position="177"/>
    </location>
</feature>
<organism evidence="4 5">
    <name type="scientific">Saccharopolyspora spinosa</name>
    <dbReference type="NCBI Taxonomy" id="60894"/>
    <lineage>
        <taxon>Bacteria</taxon>
        <taxon>Bacillati</taxon>
        <taxon>Actinomycetota</taxon>
        <taxon>Actinomycetes</taxon>
        <taxon>Pseudonocardiales</taxon>
        <taxon>Pseudonocardiaceae</taxon>
        <taxon>Saccharopolyspora</taxon>
    </lineage>
</organism>
<evidence type="ECO:0000313" key="5">
    <source>
        <dbReference type="Proteomes" id="UP000233786"/>
    </source>
</evidence>
<accession>A0A2N3XUA9</accession>
<evidence type="ECO:0000256" key="2">
    <source>
        <dbReference type="SAM" id="MobiDB-lite"/>
    </source>
</evidence>
<dbReference type="SUPFAM" id="SSF140459">
    <property type="entry name" value="PE/PPE dimer-like"/>
    <property type="match status" value="1"/>
</dbReference>
<dbReference type="InterPro" id="IPR000030">
    <property type="entry name" value="PPE_dom"/>
</dbReference>
<feature type="domain" description="PPE" evidence="3">
    <location>
        <begin position="26"/>
        <end position="172"/>
    </location>
</feature>
<feature type="compositionally biased region" description="Basic and acidic residues" evidence="2">
    <location>
        <begin position="360"/>
        <end position="380"/>
    </location>
</feature>
<comment type="similarity">
    <text evidence="1">Belongs to the mycobacterial PPE family.</text>
</comment>
<reference evidence="4" key="1">
    <citation type="submission" date="2017-12" db="EMBL/GenBank/DDBJ databases">
        <title>Sequencing the genomes of 1000 Actinobacteria strains.</title>
        <authorList>
            <person name="Klenk H.-P."/>
        </authorList>
    </citation>
    <scope>NUCLEOTIDE SEQUENCE [LARGE SCALE GENOMIC DNA]</scope>
    <source>
        <strain evidence="4">DSM 44228</strain>
    </source>
</reference>
<keyword evidence="5" id="KW-1185">Reference proteome</keyword>
<feature type="region of interest" description="Disordered" evidence="2">
    <location>
        <begin position="101"/>
        <end position="123"/>
    </location>
</feature>
<dbReference type="Proteomes" id="UP000233786">
    <property type="component" value="Unassembled WGS sequence"/>
</dbReference>
<dbReference type="STRING" id="994479.GCA_000194155_02193"/>
<dbReference type="Gene3D" id="1.20.1260.20">
    <property type="entry name" value="PPE superfamily"/>
    <property type="match status" value="1"/>
</dbReference>
<name>A0A2N3XUA9_SACSN</name>
<proteinExistence type="inferred from homology"/>